<dbReference type="SUPFAM" id="SSF52218">
    <property type="entry name" value="Flavoproteins"/>
    <property type="match status" value="1"/>
</dbReference>
<name>A0ABW1R0C1_9ACTN</name>
<protein>
    <submittedName>
        <fullName evidence="2">Flavodoxin family protein</fullName>
    </submittedName>
</protein>
<keyword evidence="3" id="KW-1185">Reference proteome</keyword>
<dbReference type="Pfam" id="PF03358">
    <property type="entry name" value="FMN_red"/>
    <property type="match status" value="1"/>
</dbReference>
<evidence type="ECO:0000313" key="3">
    <source>
        <dbReference type="Proteomes" id="UP001596098"/>
    </source>
</evidence>
<dbReference type="InterPro" id="IPR050104">
    <property type="entry name" value="FMN-dep_NADH:Q_OxRdtase_AzoR1"/>
</dbReference>
<dbReference type="EMBL" id="JBHSQI010000003">
    <property type="protein sequence ID" value="MFC6153530.1"/>
    <property type="molecule type" value="Genomic_DNA"/>
</dbReference>
<accession>A0ABW1R0C1</accession>
<dbReference type="InterPro" id="IPR005025">
    <property type="entry name" value="FMN_Rdtase-like_dom"/>
</dbReference>
<evidence type="ECO:0000313" key="2">
    <source>
        <dbReference type="EMBL" id="MFC6153530.1"/>
    </source>
</evidence>
<evidence type="ECO:0000259" key="1">
    <source>
        <dbReference type="Pfam" id="PF03358"/>
    </source>
</evidence>
<proteinExistence type="predicted"/>
<dbReference type="InterPro" id="IPR029039">
    <property type="entry name" value="Flavoprotein-like_sf"/>
</dbReference>
<reference evidence="3" key="1">
    <citation type="journal article" date="2019" name="Int. J. Syst. Evol. Microbiol.">
        <title>The Global Catalogue of Microorganisms (GCM) 10K type strain sequencing project: providing services to taxonomists for standard genome sequencing and annotation.</title>
        <authorList>
            <consortium name="The Broad Institute Genomics Platform"/>
            <consortium name="The Broad Institute Genome Sequencing Center for Infectious Disease"/>
            <person name="Wu L."/>
            <person name="Ma J."/>
        </authorList>
    </citation>
    <scope>NUCLEOTIDE SEQUENCE [LARGE SCALE GENOMIC DNA]</scope>
    <source>
        <strain evidence="3">DFY28</strain>
    </source>
</reference>
<sequence length="266" mass="28465">MHIGVVMGTGHGSDGATGRLVNELLDRVRGIVPDVEVSTVDTDSLDLGPSCAACLGCMTAGEQSCPNFSSAARAARLMEEADLVVFATPVHSFHVSATMKRFVDHFAYLIHRPAHVGKPCVQISTAAGAGHDQALGYLKSATRRWGFHTVGQLGVNGPGLKKAPYRAKVDAALDELAASVVDQARNPVEPAPTAADLIGFRVARLLVESGRDEGPVDAAYWDERGWFDADWFTDRKLPWFANRLAATVEKKIRKGIAEGSANPYQG</sequence>
<comment type="caution">
    <text evidence="2">The sequence shown here is derived from an EMBL/GenBank/DDBJ whole genome shotgun (WGS) entry which is preliminary data.</text>
</comment>
<organism evidence="2 3">
    <name type="scientific">Nocardioides yefusunii</name>
    <dbReference type="NCBI Taxonomy" id="2500546"/>
    <lineage>
        <taxon>Bacteria</taxon>
        <taxon>Bacillati</taxon>
        <taxon>Actinomycetota</taxon>
        <taxon>Actinomycetes</taxon>
        <taxon>Propionibacteriales</taxon>
        <taxon>Nocardioidaceae</taxon>
        <taxon>Nocardioides</taxon>
    </lineage>
</organism>
<gene>
    <name evidence="2" type="ORF">ACFPWU_07605</name>
</gene>
<dbReference type="PANTHER" id="PTHR43741">
    <property type="entry name" value="FMN-DEPENDENT NADH-AZOREDUCTASE 1"/>
    <property type="match status" value="1"/>
</dbReference>
<feature type="domain" description="NADPH-dependent FMN reductase-like" evidence="1">
    <location>
        <begin position="1"/>
        <end position="152"/>
    </location>
</feature>
<dbReference type="RefSeq" id="WP_128221340.1">
    <property type="nucleotide sequence ID" value="NZ_CP034929.1"/>
</dbReference>
<dbReference type="PANTHER" id="PTHR43741:SF4">
    <property type="entry name" value="FMN-DEPENDENT NADH:QUINONE OXIDOREDUCTASE"/>
    <property type="match status" value="1"/>
</dbReference>
<dbReference type="Gene3D" id="3.40.50.360">
    <property type="match status" value="1"/>
</dbReference>
<dbReference type="Proteomes" id="UP001596098">
    <property type="component" value="Unassembled WGS sequence"/>
</dbReference>